<comment type="caution">
    <text evidence="1">The sequence shown here is derived from an EMBL/GenBank/DDBJ whole genome shotgun (WGS) entry which is preliminary data.</text>
</comment>
<evidence type="ECO:0000313" key="2">
    <source>
        <dbReference type="Proteomes" id="UP001156613"/>
    </source>
</evidence>
<dbReference type="Proteomes" id="UP001156613">
    <property type="component" value="Unassembled WGS sequence"/>
</dbReference>
<protein>
    <submittedName>
        <fullName evidence="1">Uncharacterized protein</fullName>
    </submittedName>
</protein>
<gene>
    <name evidence="1" type="ORF">GCM10010937_16950</name>
</gene>
<organism evidence="1 2">
    <name type="scientific">Gluconobacter japonicus</name>
    <dbReference type="NCBI Taxonomy" id="376620"/>
    <lineage>
        <taxon>Bacteria</taxon>
        <taxon>Pseudomonadati</taxon>
        <taxon>Pseudomonadota</taxon>
        <taxon>Alphaproteobacteria</taxon>
        <taxon>Acetobacterales</taxon>
        <taxon>Acetobacteraceae</taxon>
        <taxon>Gluconobacter</taxon>
    </lineage>
</organism>
<reference evidence="2" key="1">
    <citation type="journal article" date="2019" name="Int. J. Syst. Evol. Microbiol.">
        <title>The Global Catalogue of Microorganisms (GCM) 10K type strain sequencing project: providing services to taxonomists for standard genome sequencing and annotation.</title>
        <authorList>
            <consortium name="The Broad Institute Genomics Platform"/>
            <consortium name="The Broad Institute Genome Sequencing Center for Infectious Disease"/>
            <person name="Wu L."/>
            <person name="Ma J."/>
        </authorList>
    </citation>
    <scope>NUCLEOTIDE SEQUENCE [LARGE SCALE GENOMIC DNA]</scope>
    <source>
        <strain evidence="2">NBRC 3271</strain>
    </source>
</reference>
<sequence>MAKTRDLLDLTADARAICVPLPDVELAQIDLAEADIGQALTVDGVQKHTTLIAPDERRNLKAVWGVGRRGRFRCHAHAGY</sequence>
<name>A0ABQ5WIT6_GLUJA</name>
<evidence type="ECO:0000313" key="1">
    <source>
        <dbReference type="EMBL" id="GLQ59892.1"/>
    </source>
</evidence>
<accession>A0ABQ5WIT6</accession>
<proteinExistence type="predicted"/>
<keyword evidence="2" id="KW-1185">Reference proteome</keyword>
<dbReference type="EMBL" id="BSNT01000059">
    <property type="protein sequence ID" value="GLQ59892.1"/>
    <property type="molecule type" value="Genomic_DNA"/>
</dbReference>